<name>A0A0L8V473_9BACT</name>
<evidence type="ECO:0000313" key="2">
    <source>
        <dbReference type="EMBL" id="KOH43037.1"/>
    </source>
</evidence>
<accession>A0A0L8V473</accession>
<dbReference type="Proteomes" id="UP000036958">
    <property type="component" value="Unassembled WGS sequence"/>
</dbReference>
<dbReference type="AlphaFoldDB" id="A0A0L8V473"/>
<keyword evidence="3" id="KW-1185">Reference proteome</keyword>
<dbReference type="SUPFAM" id="SSF52833">
    <property type="entry name" value="Thioredoxin-like"/>
    <property type="match status" value="1"/>
</dbReference>
<dbReference type="RefSeq" id="WP_053187635.1">
    <property type="nucleotide sequence ID" value="NZ_LGIA01000203.1"/>
</dbReference>
<evidence type="ECO:0000259" key="1">
    <source>
        <dbReference type="Pfam" id="PF00085"/>
    </source>
</evidence>
<dbReference type="InterPro" id="IPR013766">
    <property type="entry name" value="Thioredoxin_domain"/>
</dbReference>
<dbReference type="STRING" id="1409788.NC99_41240"/>
<dbReference type="Pfam" id="PF00085">
    <property type="entry name" value="Thioredoxin"/>
    <property type="match status" value="1"/>
</dbReference>
<gene>
    <name evidence="2" type="ORF">NC99_41240</name>
</gene>
<reference evidence="3" key="1">
    <citation type="submission" date="2015-07" db="EMBL/GenBank/DDBJ databases">
        <title>Genome sequencing of Sunxiuqinia dokdonensis strain SK.</title>
        <authorList>
            <person name="Ahn S."/>
            <person name="Kim B.-C."/>
        </authorList>
    </citation>
    <scope>NUCLEOTIDE SEQUENCE [LARGE SCALE GENOMIC DNA]</scope>
    <source>
        <strain evidence="3">SK</strain>
    </source>
</reference>
<proteinExistence type="predicted"/>
<dbReference type="EMBL" id="LGIA01000203">
    <property type="protein sequence ID" value="KOH43037.1"/>
    <property type="molecule type" value="Genomic_DNA"/>
</dbReference>
<organism evidence="2 3">
    <name type="scientific">Sunxiuqinia dokdonensis</name>
    <dbReference type="NCBI Taxonomy" id="1409788"/>
    <lineage>
        <taxon>Bacteria</taxon>
        <taxon>Pseudomonadati</taxon>
        <taxon>Bacteroidota</taxon>
        <taxon>Bacteroidia</taxon>
        <taxon>Marinilabiliales</taxon>
        <taxon>Prolixibacteraceae</taxon>
        <taxon>Sunxiuqinia</taxon>
    </lineage>
</organism>
<feature type="domain" description="Thioredoxin" evidence="1">
    <location>
        <begin position="4"/>
        <end position="101"/>
    </location>
</feature>
<dbReference type="PATRIC" id="fig|1409788.3.peg.4216"/>
<dbReference type="Gene3D" id="3.40.30.10">
    <property type="entry name" value="Glutaredoxin"/>
    <property type="match status" value="1"/>
</dbReference>
<dbReference type="CDD" id="cd02947">
    <property type="entry name" value="TRX_family"/>
    <property type="match status" value="1"/>
</dbReference>
<comment type="caution">
    <text evidence="2">The sequence shown here is derived from an EMBL/GenBank/DDBJ whole genome shotgun (WGS) entry which is preliminary data.</text>
</comment>
<protein>
    <submittedName>
        <fullName evidence="2">Thioredoxin</fullName>
    </submittedName>
</protein>
<dbReference type="InterPro" id="IPR036249">
    <property type="entry name" value="Thioredoxin-like_sf"/>
</dbReference>
<evidence type="ECO:0000313" key="3">
    <source>
        <dbReference type="Proteomes" id="UP000036958"/>
    </source>
</evidence>
<sequence>MFTIIHTLDQYHEVVGTEPALLIYFSTDECSVCKVLKPKVGEMLTENFPKIKLFYVNLNQSPELAAQNRIFAVPTLQVLFDGREYIRKSRNFGLDELKNEIERPYQLMFS</sequence>
<dbReference type="OrthoDB" id="411356at2"/>